<name>A0A222L813_RHIML</name>
<evidence type="ECO:0000313" key="3">
    <source>
        <dbReference type="Proteomes" id="UP000429484"/>
    </source>
</evidence>
<protein>
    <submittedName>
        <fullName evidence="2">Uncharacterized protein</fullName>
    </submittedName>
</protein>
<reference evidence="2 3" key="1">
    <citation type="journal article" date="2013" name="Genome Biol.">
        <title>Comparative genomics of the core and accessory genomes of 48 Sinorhizobium strains comprising five genospecies.</title>
        <authorList>
            <person name="Sugawara M."/>
            <person name="Epstein B."/>
            <person name="Badgley B.D."/>
            <person name="Unno T."/>
            <person name="Xu L."/>
            <person name="Reese J."/>
            <person name="Gyaneshwar P."/>
            <person name="Denny R."/>
            <person name="Mudge J."/>
            <person name="Bharti A.K."/>
            <person name="Farmer A.D."/>
            <person name="May G.D."/>
            <person name="Woodward J.E."/>
            <person name="Medigue C."/>
            <person name="Vallenet D."/>
            <person name="Lajus A."/>
            <person name="Rouy Z."/>
            <person name="Martinez-Vaz B."/>
            <person name="Tiffin P."/>
            <person name="Young N.D."/>
            <person name="Sadowsky M.J."/>
        </authorList>
    </citation>
    <scope>NUCLEOTIDE SEQUENCE [LARGE SCALE GENOMIC DNA]</scope>
    <source>
        <strain evidence="2 3">N6B1</strain>
    </source>
</reference>
<proteinExistence type="predicted"/>
<comment type="caution">
    <text evidence="2">The sequence shown here is derived from an EMBL/GenBank/DDBJ whole genome shotgun (WGS) entry which is preliminary data.</text>
</comment>
<dbReference type="KEGG" id="smer:DU99_17705"/>
<evidence type="ECO:0000313" key="2">
    <source>
        <dbReference type="EMBL" id="MQW33151.1"/>
    </source>
</evidence>
<organism evidence="2 3">
    <name type="scientific">Rhizobium meliloti</name>
    <name type="common">Ensifer meliloti</name>
    <name type="synonym">Sinorhizobium meliloti</name>
    <dbReference type="NCBI Taxonomy" id="382"/>
    <lineage>
        <taxon>Bacteria</taxon>
        <taxon>Pseudomonadati</taxon>
        <taxon>Pseudomonadota</taxon>
        <taxon>Alphaproteobacteria</taxon>
        <taxon>Hyphomicrobiales</taxon>
        <taxon>Rhizobiaceae</taxon>
        <taxon>Sinorhizobium/Ensifer group</taxon>
        <taxon>Sinorhizobium</taxon>
    </lineage>
</organism>
<feature type="region of interest" description="Disordered" evidence="1">
    <location>
        <begin position="36"/>
        <end position="62"/>
    </location>
</feature>
<sequence>MKAGAERKAGGALDFTAAWCMKMAFFSRDVSSLQGMRASPAAGSGDPHRAEPGQPASSLGSMDISVKIRPFLV</sequence>
<dbReference type="RefSeq" id="WP_003535216.1">
    <property type="nucleotide sequence ID" value="NZ_BJNJ01000007.1"/>
</dbReference>
<dbReference type="Proteomes" id="UP000429484">
    <property type="component" value="Unassembled WGS sequence"/>
</dbReference>
<dbReference type="EMBL" id="WISR01000101">
    <property type="protein sequence ID" value="MQW33151.1"/>
    <property type="molecule type" value="Genomic_DNA"/>
</dbReference>
<gene>
    <name evidence="2" type="ORF">GHK53_10140</name>
</gene>
<evidence type="ECO:0000256" key="1">
    <source>
        <dbReference type="SAM" id="MobiDB-lite"/>
    </source>
</evidence>
<dbReference type="AlphaFoldDB" id="A0A222L813"/>
<accession>A0A222L813</accession>